<evidence type="ECO:0000313" key="5">
    <source>
        <dbReference type="Proteomes" id="UP000051802"/>
    </source>
</evidence>
<gene>
    <name evidence="4" type="ORF">ARC20_00555</name>
</gene>
<dbReference type="SUPFAM" id="SSF55874">
    <property type="entry name" value="ATPase domain of HSP90 chaperone/DNA topoisomerase II/histidine kinase"/>
    <property type="match status" value="1"/>
</dbReference>
<dbReference type="SMART" id="SM00387">
    <property type="entry name" value="HATPase_c"/>
    <property type="match status" value="1"/>
</dbReference>
<evidence type="ECO:0000256" key="2">
    <source>
        <dbReference type="ARBA" id="ARBA00012438"/>
    </source>
</evidence>
<dbReference type="InterPro" id="IPR005467">
    <property type="entry name" value="His_kinase_dom"/>
</dbReference>
<proteinExistence type="predicted"/>
<dbReference type="AlphaFoldDB" id="A0A0R0ALY6"/>
<evidence type="ECO:0000259" key="3">
    <source>
        <dbReference type="PROSITE" id="PS50109"/>
    </source>
</evidence>
<accession>A0A0R0ALY6</accession>
<organism evidence="4 5">
    <name type="scientific">Stenotrophomonas panacihumi</name>
    <dbReference type="NCBI Taxonomy" id="676599"/>
    <lineage>
        <taxon>Bacteria</taxon>
        <taxon>Pseudomonadati</taxon>
        <taxon>Pseudomonadota</taxon>
        <taxon>Gammaproteobacteria</taxon>
        <taxon>Lysobacterales</taxon>
        <taxon>Lysobacteraceae</taxon>
        <taxon>Stenotrophomonas</taxon>
    </lineage>
</organism>
<dbReference type="EMBL" id="LLXU01000076">
    <property type="protein sequence ID" value="KRG43234.1"/>
    <property type="molecule type" value="Genomic_DNA"/>
</dbReference>
<dbReference type="InterPro" id="IPR004358">
    <property type="entry name" value="Sig_transdc_His_kin-like_C"/>
</dbReference>
<dbReference type="Proteomes" id="UP000051802">
    <property type="component" value="Unassembled WGS sequence"/>
</dbReference>
<keyword evidence="5" id="KW-1185">Reference proteome</keyword>
<name>A0A0R0ALY6_9GAMM</name>
<dbReference type="OrthoDB" id="9770473at2"/>
<evidence type="ECO:0000313" key="4">
    <source>
        <dbReference type="EMBL" id="KRG43234.1"/>
    </source>
</evidence>
<dbReference type="InterPro" id="IPR003594">
    <property type="entry name" value="HATPase_dom"/>
</dbReference>
<dbReference type="Pfam" id="PF02518">
    <property type="entry name" value="HATPase_c"/>
    <property type="match status" value="1"/>
</dbReference>
<feature type="domain" description="Histidine kinase" evidence="3">
    <location>
        <begin position="36"/>
        <end position="250"/>
    </location>
</feature>
<dbReference type="Gene3D" id="3.30.565.10">
    <property type="entry name" value="Histidine kinase-like ATPase, C-terminal domain"/>
    <property type="match status" value="1"/>
</dbReference>
<reference evidence="4 5" key="1">
    <citation type="submission" date="2015-10" db="EMBL/GenBank/DDBJ databases">
        <title>Genome sequencing and analysis of members of genus Stenotrophomonas.</title>
        <authorList>
            <person name="Patil P.P."/>
            <person name="Midha S."/>
            <person name="Patil P.B."/>
        </authorList>
    </citation>
    <scope>NUCLEOTIDE SEQUENCE [LARGE SCALE GENOMIC DNA]</scope>
    <source>
        <strain evidence="4 5">JCM 16536</strain>
    </source>
</reference>
<dbReference type="PANTHER" id="PTHR43065">
    <property type="entry name" value="SENSOR HISTIDINE KINASE"/>
    <property type="match status" value="1"/>
</dbReference>
<dbReference type="PROSITE" id="PS50109">
    <property type="entry name" value="HIS_KIN"/>
    <property type="match status" value="1"/>
</dbReference>
<dbReference type="STRING" id="676599.ARC20_00555"/>
<dbReference type="InterPro" id="IPR036890">
    <property type="entry name" value="HATPase_C_sf"/>
</dbReference>
<protein>
    <recommendedName>
        <fullName evidence="2">histidine kinase</fullName>
        <ecNumber evidence="2">2.7.13.3</ecNumber>
    </recommendedName>
</protein>
<dbReference type="PRINTS" id="PR00344">
    <property type="entry name" value="BCTRLSENSOR"/>
</dbReference>
<comment type="caution">
    <text evidence="4">The sequence shown here is derived from an EMBL/GenBank/DDBJ whole genome shotgun (WGS) entry which is preliminary data.</text>
</comment>
<dbReference type="RefSeq" id="WP_057646470.1">
    <property type="nucleotide sequence ID" value="NZ_LLXU01000076.1"/>
</dbReference>
<dbReference type="PANTHER" id="PTHR43065:SF42">
    <property type="entry name" value="TWO-COMPONENT SENSOR PPRA"/>
    <property type="match status" value="1"/>
</dbReference>
<evidence type="ECO:0000256" key="1">
    <source>
        <dbReference type="ARBA" id="ARBA00000085"/>
    </source>
</evidence>
<dbReference type="EC" id="2.7.13.3" evidence="2"/>
<dbReference type="GO" id="GO:0004673">
    <property type="term" value="F:protein histidine kinase activity"/>
    <property type="evidence" value="ECO:0007669"/>
    <property type="project" value="UniProtKB-EC"/>
</dbReference>
<comment type="catalytic activity">
    <reaction evidence="1">
        <text>ATP + protein L-histidine = ADP + protein N-phospho-L-histidine.</text>
        <dbReference type="EC" id="2.7.13.3"/>
    </reaction>
</comment>
<sequence length="253" mass="26113">MNVEPLAKPRAHAAASIPRRVDELPSPAAEAPWVALVAHDLNNLLQAAATAVCLARDGGGLPLLDVAESALRRGAHMARSLVRGAGSEPCGLFDPGELAVSMRALLAQAAAPRVSVRVEAQPGAGQVRGERQALERALLNLVVNAREACAEGGQIRIRSGTRTVRAGVRAGTRRPGRYLTLEVVDNGSGIAPALCARLFEPHVTTRAGQGGHGLGLAQVRDAVQQAGGFVEVVSTPGAGARFVLALPRADTAP</sequence>